<accession>A0ACC1T634</accession>
<comment type="caution">
    <text evidence="1">The sequence shown here is derived from an EMBL/GenBank/DDBJ whole genome shotgun (WGS) entry which is preliminary data.</text>
</comment>
<evidence type="ECO:0000313" key="2">
    <source>
        <dbReference type="Proteomes" id="UP001148662"/>
    </source>
</evidence>
<dbReference type="Proteomes" id="UP001148662">
    <property type="component" value="Unassembled WGS sequence"/>
</dbReference>
<dbReference type="EMBL" id="JANHOG010000455">
    <property type="protein sequence ID" value="KAJ3554181.1"/>
    <property type="molecule type" value="Genomic_DNA"/>
</dbReference>
<proteinExistence type="predicted"/>
<reference evidence="1" key="1">
    <citation type="submission" date="2022-07" db="EMBL/GenBank/DDBJ databases">
        <title>Genome Sequence of Phlebia brevispora.</title>
        <authorList>
            <person name="Buettner E."/>
        </authorList>
    </citation>
    <scope>NUCLEOTIDE SEQUENCE</scope>
    <source>
        <strain evidence="1">MPL23</strain>
    </source>
</reference>
<sequence length="315" mass="35428">MAPPNTMSSLAFPFAQQAQIIRSNQRDYFHVSSLREQTDNVLRTWLGTRWLSRWEKEVEFAAKVLYYGLTVGRATQTLGEEYTGIWLHSVRAHQPPPHALRAALVLVPTLPSYIIARWGSGLPADSRLSAVIRKVPTLLEVLSEINLAVFYLQGTYYTVTRRLLGVRYVSSTLEDPNSRPPSYSLLGVLLAIRLLYRLITFIRDLRPTENLRTLKGKRHADEAHETYVDDIPVSSMLGPEDPEGEPVIPAEEDERTILDVAAIPAAIRATRNCTLCLEERTSSCATECGHLFCWNCIVGWGREKVTGSLVVFAVY</sequence>
<protein>
    <submittedName>
        <fullName evidence="1">Uncharacterized protein</fullName>
    </submittedName>
</protein>
<keyword evidence="2" id="KW-1185">Reference proteome</keyword>
<organism evidence="1 2">
    <name type="scientific">Phlebia brevispora</name>
    <dbReference type="NCBI Taxonomy" id="194682"/>
    <lineage>
        <taxon>Eukaryota</taxon>
        <taxon>Fungi</taxon>
        <taxon>Dikarya</taxon>
        <taxon>Basidiomycota</taxon>
        <taxon>Agaricomycotina</taxon>
        <taxon>Agaricomycetes</taxon>
        <taxon>Polyporales</taxon>
        <taxon>Meruliaceae</taxon>
        <taxon>Phlebia</taxon>
    </lineage>
</organism>
<name>A0ACC1T634_9APHY</name>
<evidence type="ECO:0000313" key="1">
    <source>
        <dbReference type="EMBL" id="KAJ3554181.1"/>
    </source>
</evidence>
<gene>
    <name evidence="1" type="ORF">NM688_g3238</name>
</gene>